<dbReference type="AlphaFoldDB" id="A0A317XMI1"/>
<accession>A0A317XMI1</accession>
<keyword evidence="2" id="KW-0732">Signal</keyword>
<feature type="compositionally biased region" description="Basic and acidic residues" evidence="1">
    <location>
        <begin position="85"/>
        <end position="104"/>
    </location>
</feature>
<dbReference type="InParanoid" id="A0A317XMI1"/>
<evidence type="ECO:0008006" key="5">
    <source>
        <dbReference type="Google" id="ProtNLM"/>
    </source>
</evidence>
<feature type="region of interest" description="Disordered" evidence="1">
    <location>
        <begin position="84"/>
        <end position="112"/>
    </location>
</feature>
<feature type="chain" id="PRO_5016421939" description="CBM1 domain-containing protein" evidence="2">
    <location>
        <begin position="24"/>
        <end position="112"/>
    </location>
</feature>
<feature type="signal peptide" evidence="2">
    <location>
        <begin position="1"/>
        <end position="23"/>
    </location>
</feature>
<evidence type="ECO:0000313" key="3">
    <source>
        <dbReference type="EMBL" id="PWY99281.1"/>
    </source>
</evidence>
<evidence type="ECO:0000256" key="1">
    <source>
        <dbReference type="SAM" id="MobiDB-lite"/>
    </source>
</evidence>
<evidence type="ECO:0000313" key="4">
    <source>
        <dbReference type="Proteomes" id="UP000246740"/>
    </source>
</evidence>
<sequence length="112" mass="11328">MKSNFLLLAALAGAFGGSAVVQASPSSNSCTVVQDDRGSWSSPGNCNGGKCCLSKPAGSNNVVGVCAGPEAGSLHYTNCYGGDIDIPRDPPHDEDPPDHFDHGGHHGGHGGR</sequence>
<proteinExistence type="predicted"/>
<evidence type="ECO:0000256" key="2">
    <source>
        <dbReference type="SAM" id="SignalP"/>
    </source>
</evidence>
<gene>
    <name evidence="3" type="ORF">BCV70DRAFT_232244</name>
</gene>
<dbReference type="EMBL" id="KZ819195">
    <property type="protein sequence ID" value="PWY99281.1"/>
    <property type="molecule type" value="Genomic_DNA"/>
</dbReference>
<dbReference type="Proteomes" id="UP000246740">
    <property type="component" value="Unassembled WGS sequence"/>
</dbReference>
<name>A0A317XMI1_9BASI</name>
<keyword evidence="4" id="KW-1185">Reference proteome</keyword>
<protein>
    <recommendedName>
        <fullName evidence="5">CBM1 domain-containing protein</fullName>
    </recommendedName>
</protein>
<organism evidence="3 4">
    <name type="scientific">Testicularia cyperi</name>
    <dbReference type="NCBI Taxonomy" id="1882483"/>
    <lineage>
        <taxon>Eukaryota</taxon>
        <taxon>Fungi</taxon>
        <taxon>Dikarya</taxon>
        <taxon>Basidiomycota</taxon>
        <taxon>Ustilaginomycotina</taxon>
        <taxon>Ustilaginomycetes</taxon>
        <taxon>Ustilaginales</taxon>
        <taxon>Anthracoideaceae</taxon>
        <taxon>Testicularia</taxon>
    </lineage>
</organism>
<reference evidence="3 4" key="1">
    <citation type="journal article" date="2018" name="Mol. Biol. Evol.">
        <title>Broad Genomic Sampling Reveals a Smut Pathogenic Ancestry of the Fungal Clade Ustilaginomycotina.</title>
        <authorList>
            <person name="Kijpornyongpan T."/>
            <person name="Mondo S.J."/>
            <person name="Barry K."/>
            <person name="Sandor L."/>
            <person name="Lee J."/>
            <person name="Lipzen A."/>
            <person name="Pangilinan J."/>
            <person name="LaButti K."/>
            <person name="Hainaut M."/>
            <person name="Henrissat B."/>
            <person name="Grigoriev I.V."/>
            <person name="Spatafora J.W."/>
            <person name="Aime M.C."/>
        </authorList>
    </citation>
    <scope>NUCLEOTIDE SEQUENCE [LARGE SCALE GENOMIC DNA]</scope>
    <source>
        <strain evidence="3 4">MCA 3645</strain>
    </source>
</reference>